<organism evidence="1 2">
    <name type="scientific">Halorubrum tailed virus 28</name>
    <dbReference type="NCBI Taxonomy" id="2878009"/>
    <lineage>
        <taxon>Viruses</taxon>
        <taxon>Duplodnaviria</taxon>
        <taxon>Heunggongvirae</taxon>
        <taxon>Uroviricota</taxon>
        <taxon>Caudoviricetes</taxon>
        <taxon>Suolaviridae</taxon>
        <taxon>Pormufvirus</taxon>
        <taxon>Pormufvirus salinum</taxon>
        <taxon>Pormufvirus HRTV28</taxon>
    </lineage>
</organism>
<evidence type="ECO:0000313" key="2">
    <source>
        <dbReference type="Proteomes" id="UP000827176"/>
    </source>
</evidence>
<proteinExistence type="predicted"/>
<accession>A0AAE9BZN3</accession>
<name>A0AAE9BZN3_9CAUD</name>
<dbReference type="Proteomes" id="UP000827176">
    <property type="component" value="Segment"/>
</dbReference>
<dbReference type="EMBL" id="MZ334528">
    <property type="protein sequence ID" value="UBF23501.1"/>
    <property type="molecule type" value="Genomic_DNA"/>
</dbReference>
<reference evidence="1" key="1">
    <citation type="submission" date="2021-05" db="EMBL/GenBank/DDBJ databases">
        <title>Diversity, taxonomy and evolution of archaeal viruses of the class Caudoviricetes.</title>
        <authorList>
            <person name="Liu Y."/>
            <person name="Demina T.A."/>
            <person name="Roux S."/>
            <person name="Aiewsakun P."/>
            <person name="Kazlauskas D."/>
            <person name="Simmonds P."/>
            <person name="Prangishvili D."/>
            <person name="Oksanen H.M."/>
            <person name="Krupovic M."/>
        </authorList>
    </citation>
    <scope>NUCLEOTIDE SEQUENCE</scope>
    <source>
        <strain evidence="1">HRTV-28/28</strain>
    </source>
</reference>
<gene>
    <name evidence="1" type="ORF">HRTV-28_gp63</name>
</gene>
<protein>
    <submittedName>
        <fullName evidence="1">Uncharacterized protein</fullName>
    </submittedName>
</protein>
<sequence>MEGDAGMSDEHTPRVLVEYTCYETRDAETIDHVAYEAVQPQGVLSNGPGYERRTIGVATFDPYTTIGRLTDPSAFVARVEEKSNTIAWIDRPEGEL</sequence>
<evidence type="ECO:0000313" key="1">
    <source>
        <dbReference type="EMBL" id="UBF23501.1"/>
    </source>
</evidence>
<keyword evidence="2" id="KW-1185">Reference proteome</keyword>